<dbReference type="EMBL" id="FRAR01000030">
    <property type="protein sequence ID" value="SHK92792.1"/>
    <property type="molecule type" value="Genomic_DNA"/>
</dbReference>
<feature type="domain" description="YqzN/YkzM" evidence="1">
    <location>
        <begin position="9"/>
        <end position="57"/>
    </location>
</feature>
<gene>
    <name evidence="2" type="ORF">SAMN02745123_03620</name>
</gene>
<name>A0A1M6WG79_9FIRM</name>
<dbReference type="AlphaFoldDB" id="A0A1M6WG79"/>
<evidence type="ECO:0000259" key="1">
    <source>
        <dbReference type="Pfam" id="PF26160"/>
    </source>
</evidence>
<evidence type="ECO:0000313" key="3">
    <source>
        <dbReference type="Proteomes" id="UP000183997"/>
    </source>
</evidence>
<evidence type="ECO:0000313" key="2">
    <source>
        <dbReference type="EMBL" id="SHK92792.1"/>
    </source>
</evidence>
<keyword evidence="3" id="KW-1185">Reference proteome</keyword>
<reference evidence="3" key="1">
    <citation type="submission" date="2016-11" db="EMBL/GenBank/DDBJ databases">
        <authorList>
            <person name="Varghese N."/>
            <person name="Submissions S."/>
        </authorList>
    </citation>
    <scope>NUCLEOTIDE SEQUENCE [LARGE SCALE GENOMIC DNA]</scope>
    <source>
        <strain evidence="3">DSM 10349</strain>
    </source>
</reference>
<protein>
    <recommendedName>
        <fullName evidence="1">YqzN/YkzM domain-containing protein</fullName>
    </recommendedName>
</protein>
<dbReference type="RefSeq" id="WP_072917147.1">
    <property type="nucleotide sequence ID" value="NZ_FRAR01000030.1"/>
</dbReference>
<accession>A0A1M6WG79</accession>
<organism evidence="2 3">
    <name type="scientific">Desulforamulus aeronauticus DSM 10349</name>
    <dbReference type="NCBI Taxonomy" id="1121421"/>
    <lineage>
        <taxon>Bacteria</taxon>
        <taxon>Bacillati</taxon>
        <taxon>Bacillota</taxon>
        <taxon>Clostridia</taxon>
        <taxon>Eubacteriales</taxon>
        <taxon>Peptococcaceae</taxon>
        <taxon>Desulforamulus</taxon>
    </lineage>
</organism>
<dbReference type="InterPro" id="IPR058869">
    <property type="entry name" value="YqzN_YkzM"/>
</dbReference>
<dbReference type="STRING" id="1121421.SAMN02745123_03620"/>
<dbReference type="Proteomes" id="UP000183997">
    <property type="component" value="Unassembled WGS sequence"/>
</dbReference>
<dbReference type="Pfam" id="PF26160">
    <property type="entry name" value="YqzN_YkzM"/>
    <property type="match status" value="1"/>
</dbReference>
<sequence length="61" mass="6930">MAAKIKQEQCYPRQELIDHSEILFQVKPEVILGALHHNSAQELTVSEVKQAVTLFLEEVAK</sequence>
<proteinExistence type="predicted"/>
<dbReference type="OrthoDB" id="2660541at2"/>